<dbReference type="SUPFAM" id="SSF47676">
    <property type="entry name" value="Conserved domain common to transcription factors TFIIS, elongin A, CRSP70"/>
    <property type="match status" value="1"/>
</dbReference>
<dbReference type="Gene3D" id="1.20.930.10">
    <property type="entry name" value="Conserved domain common to transcription factors TFIIS, elongin A, CRSP70"/>
    <property type="match status" value="1"/>
</dbReference>
<comment type="caution">
    <text evidence="4">The sequence shown here is derived from an EMBL/GenBank/DDBJ whole genome shotgun (WGS) entry which is preliminary data.</text>
</comment>
<gene>
    <name evidence="4" type="ORF">PGLA2088_LOCUS24342</name>
</gene>
<dbReference type="Pfam" id="PF08711">
    <property type="entry name" value="Med26"/>
    <property type="match status" value="1"/>
</dbReference>
<dbReference type="Proteomes" id="UP000626109">
    <property type="component" value="Unassembled WGS sequence"/>
</dbReference>
<evidence type="ECO:0000259" key="3">
    <source>
        <dbReference type="PROSITE" id="PS51319"/>
    </source>
</evidence>
<dbReference type="GO" id="GO:0005634">
    <property type="term" value="C:nucleus"/>
    <property type="evidence" value="ECO:0007669"/>
    <property type="project" value="UniProtKB-SubCell"/>
</dbReference>
<name>A0A813JUY2_POLGL</name>
<evidence type="ECO:0000313" key="5">
    <source>
        <dbReference type="Proteomes" id="UP000626109"/>
    </source>
</evidence>
<proteinExistence type="predicted"/>
<accession>A0A813JUY2</accession>
<evidence type="ECO:0000256" key="2">
    <source>
        <dbReference type="SAM" id="MobiDB-lite"/>
    </source>
</evidence>
<comment type="subcellular location">
    <subcellularLocation>
        <location evidence="1">Nucleus</location>
    </subcellularLocation>
</comment>
<reference evidence="4" key="1">
    <citation type="submission" date="2021-02" db="EMBL/GenBank/DDBJ databases">
        <authorList>
            <person name="Dougan E. K."/>
            <person name="Rhodes N."/>
            <person name="Thang M."/>
            <person name="Chan C."/>
        </authorList>
    </citation>
    <scope>NUCLEOTIDE SEQUENCE</scope>
</reference>
<feature type="domain" description="TFIIS N-terminal" evidence="3">
    <location>
        <begin position="210"/>
        <end position="286"/>
    </location>
</feature>
<dbReference type="InterPro" id="IPR035441">
    <property type="entry name" value="TFIIS/LEDGF_dom_sf"/>
</dbReference>
<evidence type="ECO:0000256" key="1">
    <source>
        <dbReference type="PROSITE-ProRule" id="PRU00649"/>
    </source>
</evidence>
<dbReference type="EMBL" id="CAJNNW010026423">
    <property type="protein sequence ID" value="CAE8685185.1"/>
    <property type="molecule type" value="Genomic_DNA"/>
</dbReference>
<feature type="region of interest" description="Disordered" evidence="2">
    <location>
        <begin position="105"/>
        <end position="179"/>
    </location>
</feature>
<dbReference type="InterPro" id="IPR017923">
    <property type="entry name" value="TFIIS_N"/>
</dbReference>
<feature type="compositionally biased region" description="Low complexity" evidence="2">
    <location>
        <begin position="137"/>
        <end position="155"/>
    </location>
</feature>
<keyword evidence="1" id="KW-0539">Nucleus</keyword>
<dbReference type="PROSITE" id="PS51319">
    <property type="entry name" value="TFIIS_N"/>
    <property type="match status" value="1"/>
</dbReference>
<evidence type="ECO:0000313" key="4">
    <source>
        <dbReference type="EMBL" id="CAE8685185.1"/>
    </source>
</evidence>
<dbReference type="AlphaFoldDB" id="A0A813JUY2"/>
<sequence>MAVADASTRESRLFETVRLIREWIEASFQPAGAERFRKAGRLKARFDVDLGDEMCKQLQAYMRASFALSGLQLQLAERPITGSTKTKPCVEVLMTAAARDLYAEKHPEAAGKRRSPLSLGDDVGDSLPALGDHTGEPLEPAAATLAAAPATPAAPSATKRRLEAATGTPPPKRVSASGAAAVSQQLGSVWESVPPHLVPLGLEGLCEAREILDLGQKTSSGMAALKAEKEAVAWLKGLACREVTAADLRTTRIGLAVNEWRKHREPYVAGLAFSLLTDWKASWRQEQKGAAVANPSCS</sequence>
<organism evidence="4 5">
    <name type="scientific">Polarella glacialis</name>
    <name type="common">Dinoflagellate</name>
    <dbReference type="NCBI Taxonomy" id="89957"/>
    <lineage>
        <taxon>Eukaryota</taxon>
        <taxon>Sar</taxon>
        <taxon>Alveolata</taxon>
        <taxon>Dinophyceae</taxon>
        <taxon>Suessiales</taxon>
        <taxon>Suessiaceae</taxon>
        <taxon>Polarella</taxon>
    </lineage>
</organism>
<protein>
    <recommendedName>
        <fullName evidence="3">TFIIS N-terminal domain-containing protein</fullName>
    </recommendedName>
</protein>